<feature type="transmembrane region" description="Helical" evidence="2">
    <location>
        <begin position="105"/>
        <end position="123"/>
    </location>
</feature>
<gene>
    <name evidence="3" type="ORF">QRD43_05055</name>
</gene>
<feature type="transmembrane region" description="Helical" evidence="2">
    <location>
        <begin position="21"/>
        <end position="37"/>
    </location>
</feature>
<protein>
    <recommendedName>
        <fullName evidence="5">MFS transporter</fullName>
    </recommendedName>
</protein>
<feature type="transmembrane region" description="Helical" evidence="2">
    <location>
        <begin position="170"/>
        <end position="190"/>
    </location>
</feature>
<organism evidence="3 4">
    <name type="scientific">Roseateles subflavus</name>
    <dbReference type="NCBI Taxonomy" id="3053353"/>
    <lineage>
        <taxon>Bacteria</taxon>
        <taxon>Pseudomonadati</taxon>
        <taxon>Pseudomonadota</taxon>
        <taxon>Betaproteobacteria</taxon>
        <taxon>Burkholderiales</taxon>
        <taxon>Sphaerotilaceae</taxon>
        <taxon>Roseateles</taxon>
    </lineage>
</organism>
<feature type="transmembrane region" description="Helical" evidence="2">
    <location>
        <begin position="49"/>
        <end position="71"/>
    </location>
</feature>
<feature type="transmembrane region" description="Helical" evidence="2">
    <location>
        <begin position="144"/>
        <end position="164"/>
    </location>
</feature>
<evidence type="ECO:0000256" key="2">
    <source>
        <dbReference type="SAM" id="Phobius"/>
    </source>
</evidence>
<evidence type="ECO:0000256" key="1">
    <source>
        <dbReference type="SAM" id="MobiDB-lite"/>
    </source>
</evidence>
<feature type="transmembrane region" description="Helical" evidence="2">
    <location>
        <begin position="345"/>
        <end position="366"/>
    </location>
</feature>
<keyword evidence="2" id="KW-1133">Transmembrane helix</keyword>
<dbReference type="Proteomes" id="UP001238603">
    <property type="component" value="Unassembled WGS sequence"/>
</dbReference>
<feature type="transmembrane region" description="Helical" evidence="2">
    <location>
        <begin position="422"/>
        <end position="440"/>
    </location>
</feature>
<feature type="compositionally biased region" description="Low complexity" evidence="1">
    <location>
        <begin position="207"/>
        <end position="224"/>
    </location>
</feature>
<accession>A0ABT7LGE9</accession>
<name>A0ABT7LGE9_9BURK</name>
<feature type="transmembrane region" description="Helical" evidence="2">
    <location>
        <begin position="289"/>
        <end position="308"/>
    </location>
</feature>
<dbReference type="RefSeq" id="WP_285981379.1">
    <property type="nucleotide sequence ID" value="NZ_JASVDS010000001.1"/>
</dbReference>
<dbReference type="EMBL" id="JASVDS010000001">
    <property type="protein sequence ID" value="MDL5031270.1"/>
    <property type="molecule type" value="Genomic_DNA"/>
</dbReference>
<reference evidence="3 4" key="1">
    <citation type="submission" date="2023-06" db="EMBL/GenBank/DDBJ databases">
        <title>Pelomonas sp. APW6 16S ribosomal RNA gene genome sequencing and assembly.</title>
        <authorList>
            <person name="Woo H."/>
        </authorList>
    </citation>
    <scope>NUCLEOTIDE SEQUENCE [LARGE SCALE GENOMIC DNA]</scope>
    <source>
        <strain evidence="3 4">APW6</strain>
    </source>
</reference>
<feature type="region of interest" description="Disordered" evidence="1">
    <location>
        <begin position="207"/>
        <end position="238"/>
    </location>
</feature>
<evidence type="ECO:0008006" key="5">
    <source>
        <dbReference type="Google" id="ProtNLM"/>
    </source>
</evidence>
<feature type="transmembrane region" description="Helical" evidence="2">
    <location>
        <begin position="253"/>
        <end position="277"/>
    </location>
</feature>
<keyword evidence="4" id="KW-1185">Reference proteome</keyword>
<evidence type="ECO:0000313" key="4">
    <source>
        <dbReference type="Proteomes" id="UP001238603"/>
    </source>
</evidence>
<keyword evidence="2" id="KW-0472">Membrane</keyword>
<evidence type="ECO:0000313" key="3">
    <source>
        <dbReference type="EMBL" id="MDL5031270.1"/>
    </source>
</evidence>
<keyword evidence="2" id="KW-0812">Transmembrane</keyword>
<feature type="transmembrane region" description="Helical" evidence="2">
    <location>
        <begin position="317"/>
        <end position="339"/>
    </location>
</feature>
<feature type="transmembrane region" description="Helical" evidence="2">
    <location>
        <begin position="392"/>
        <end position="410"/>
    </location>
</feature>
<comment type="caution">
    <text evidence="3">The sequence shown here is derived from an EMBL/GenBank/DDBJ whole genome shotgun (WGS) entry which is preliminary data.</text>
</comment>
<sequence length="444" mass="46487">MSAAQGSTAPLGAGRRWVRNLAFLSFSFANTACITVFPQHRFWRHPQEAMWTTAVLLGGAIAALLGLAWAARQRGAPMRPGPMWAGCAVYAVLLMLAGSDALQRPLAYAGLVWALSFSSGALMQRFDERSVLQAGLDGRVANDLSISLLRFLGMLLAPGAFSVLPPGSAAAQGLLLLMVVLVGLSGWCLLTPARAAGPVRGAGAAAAPGPASAGATDTATQAATSEDPRGATAQRAARIEPARAPGTRDVAEWTLWWAGVLVYANYCVLASAAPFLLRDLLAQGGAMERAWLLIAVVYAAAMLSNACVQWRRWAPRLAWLPVAPVTLMLVGASLLMPSAASAGGWGLQLGASAALGVAFGLFMMGYRDHLTRQALQLQRPALLARYNQMPRWATLLAFGVLAGLAALTSAAGDASRLAQDVALYLLLSSMGVTLAGICWGRRRG</sequence>
<proteinExistence type="predicted"/>
<feature type="transmembrane region" description="Helical" evidence="2">
    <location>
        <begin position="83"/>
        <end position="99"/>
    </location>
</feature>